<dbReference type="Gene3D" id="3.40.190.10">
    <property type="entry name" value="Periplasmic binding protein-like II"/>
    <property type="match status" value="2"/>
</dbReference>
<name>A0A099KW50_COLPS</name>
<evidence type="ECO:0000256" key="1">
    <source>
        <dbReference type="ARBA" id="ARBA00004418"/>
    </source>
</evidence>
<dbReference type="RefSeq" id="WP_231562015.1">
    <property type="nucleotide sequence ID" value="NZ_JQEC01000016.1"/>
</dbReference>
<evidence type="ECO:0000313" key="5">
    <source>
        <dbReference type="EMBL" id="KGJ94964.1"/>
    </source>
</evidence>
<dbReference type="AlphaFoldDB" id="A0A099KW50"/>
<dbReference type="PANTHER" id="PTHR30024">
    <property type="entry name" value="ALIPHATIC SULFONATES-BINDING PROTEIN-RELATED"/>
    <property type="match status" value="1"/>
</dbReference>
<dbReference type="InterPro" id="IPR015168">
    <property type="entry name" value="SsuA/THI5"/>
</dbReference>
<organism evidence="5 6">
    <name type="scientific">Colwellia psychrerythraea</name>
    <name type="common">Vibrio psychroerythus</name>
    <dbReference type="NCBI Taxonomy" id="28229"/>
    <lineage>
        <taxon>Bacteria</taxon>
        <taxon>Pseudomonadati</taxon>
        <taxon>Pseudomonadota</taxon>
        <taxon>Gammaproteobacteria</taxon>
        <taxon>Alteromonadales</taxon>
        <taxon>Colwelliaceae</taxon>
        <taxon>Colwellia</taxon>
    </lineage>
</organism>
<evidence type="ECO:0000256" key="2">
    <source>
        <dbReference type="ARBA" id="ARBA00010742"/>
    </source>
</evidence>
<dbReference type="SUPFAM" id="SSF53850">
    <property type="entry name" value="Periplasmic binding protein-like II"/>
    <property type="match status" value="1"/>
</dbReference>
<dbReference type="PANTHER" id="PTHR30024:SF47">
    <property type="entry name" value="TAURINE-BINDING PERIPLASMIC PROTEIN"/>
    <property type="match status" value="1"/>
</dbReference>
<reference evidence="5 6" key="1">
    <citation type="submission" date="2014-08" db="EMBL/GenBank/DDBJ databases">
        <title>Genomic and Phenotypic Diversity of Colwellia psychrerythraea strains from Disparate Marine Basins.</title>
        <authorList>
            <person name="Techtmann S.M."/>
            <person name="Stelling S.C."/>
            <person name="Utturkar S.M."/>
            <person name="Alshibli N."/>
            <person name="Harris A."/>
            <person name="Brown S.D."/>
            <person name="Hazen T.C."/>
        </authorList>
    </citation>
    <scope>NUCLEOTIDE SEQUENCE [LARGE SCALE GENOMIC DNA]</scope>
    <source>
        <strain evidence="5 6">GAB14E</strain>
    </source>
</reference>
<evidence type="ECO:0000259" key="4">
    <source>
        <dbReference type="Pfam" id="PF09084"/>
    </source>
</evidence>
<evidence type="ECO:0000256" key="3">
    <source>
        <dbReference type="ARBA" id="ARBA00022729"/>
    </source>
</evidence>
<keyword evidence="3" id="KW-0732">Signal</keyword>
<comment type="similarity">
    <text evidence="2">Belongs to the bacterial solute-binding protein SsuA/TauA family.</text>
</comment>
<dbReference type="GO" id="GO:0042597">
    <property type="term" value="C:periplasmic space"/>
    <property type="evidence" value="ECO:0007669"/>
    <property type="project" value="UniProtKB-SubCell"/>
</dbReference>
<dbReference type="GO" id="GO:0042918">
    <property type="term" value="P:alkanesulfonate transmembrane transport"/>
    <property type="evidence" value="ECO:0007669"/>
    <property type="project" value="TreeGrafter"/>
</dbReference>
<sequence>MIAVSKTPLSTPFYVAKAIGAFDGTCVSVEFDQVVGGQRAFAKVISGEVDFGTSSDSVIAFQSLANKAFVSHAMFVQSDNDVKLITRPSAKINSSIDLKGKRIGVTKKTASEYFLSTLLALEGLTTEDVELIHFKPDELINGFINNEVDAFVPWEPFAFQSAQLLNDQIKIHNTKSLNILSFNLISQTADTLLVDKAKCIIQGLNIAIDYIVSNPAESKQIVINELELSAELIDWVWPDYIFKLALNQSLILSVKYQAIWAIETQMSEFDEIPQVEQFIDSRAMLQVNPSAVNIPQ</sequence>
<dbReference type="Proteomes" id="UP000029868">
    <property type="component" value="Unassembled WGS sequence"/>
</dbReference>
<dbReference type="Pfam" id="PF09084">
    <property type="entry name" value="NMT1"/>
    <property type="match status" value="1"/>
</dbReference>
<accession>A0A099KW50</accession>
<evidence type="ECO:0000313" key="6">
    <source>
        <dbReference type="Proteomes" id="UP000029868"/>
    </source>
</evidence>
<dbReference type="EMBL" id="JQEC01000016">
    <property type="protein sequence ID" value="KGJ94964.1"/>
    <property type="molecule type" value="Genomic_DNA"/>
</dbReference>
<proteinExistence type="inferred from homology"/>
<comment type="caution">
    <text evidence="5">The sequence shown here is derived from an EMBL/GenBank/DDBJ whole genome shotgun (WGS) entry which is preliminary data.</text>
</comment>
<comment type="subcellular location">
    <subcellularLocation>
        <location evidence="1">Periplasm</location>
    </subcellularLocation>
</comment>
<dbReference type="PATRIC" id="fig|28229.3.peg.1818"/>
<feature type="domain" description="SsuA/THI5-like" evidence="4">
    <location>
        <begin position="10"/>
        <end position="217"/>
    </location>
</feature>
<gene>
    <name evidence="5" type="ORF">GAB14E_2198</name>
</gene>
<protein>
    <recommendedName>
        <fullName evidence="4">SsuA/THI5-like domain-containing protein</fullName>
    </recommendedName>
</protein>